<gene>
    <name evidence="1" type="ORF">LY71_109166</name>
</gene>
<proteinExistence type="predicted"/>
<evidence type="ECO:0000313" key="2">
    <source>
        <dbReference type="Proteomes" id="UP000239210"/>
    </source>
</evidence>
<dbReference type="Gene3D" id="3.30.200.20">
    <property type="entry name" value="Phosphorylase Kinase, domain 1"/>
    <property type="match status" value="1"/>
</dbReference>
<dbReference type="Proteomes" id="UP000239210">
    <property type="component" value="Unassembled WGS sequence"/>
</dbReference>
<dbReference type="AlphaFoldDB" id="A0A2T0TS98"/>
<dbReference type="EMBL" id="PVTG01000009">
    <property type="protein sequence ID" value="PRY48529.1"/>
    <property type="molecule type" value="Genomic_DNA"/>
</dbReference>
<evidence type="ECO:0008006" key="3">
    <source>
        <dbReference type="Google" id="ProtNLM"/>
    </source>
</evidence>
<dbReference type="SUPFAM" id="SSF56112">
    <property type="entry name" value="Protein kinase-like (PK-like)"/>
    <property type="match status" value="1"/>
</dbReference>
<comment type="caution">
    <text evidence="1">The sequence shown here is derived from an EMBL/GenBank/DDBJ whole genome shotgun (WGS) entry which is preliminary data.</text>
</comment>
<accession>A0A2T0TS98</accession>
<dbReference type="Gene3D" id="3.90.1200.10">
    <property type="match status" value="1"/>
</dbReference>
<name>A0A2T0TS98_9ACTN</name>
<dbReference type="RefSeq" id="WP_106278255.1">
    <property type="nucleotide sequence ID" value="NZ_PVTG01000009.1"/>
</dbReference>
<evidence type="ECO:0000313" key="1">
    <source>
        <dbReference type="EMBL" id="PRY48529.1"/>
    </source>
</evidence>
<organism evidence="1 2">
    <name type="scientific">Geodermatophilus tzadiensis</name>
    <dbReference type="NCBI Taxonomy" id="1137988"/>
    <lineage>
        <taxon>Bacteria</taxon>
        <taxon>Bacillati</taxon>
        <taxon>Actinomycetota</taxon>
        <taxon>Actinomycetes</taxon>
        <taxon>Geodermatophilales</taxon>
        <taxon>Geodermatophilaceae</taxon>
        <taxon>Geodermatophilus</taxon>
    </lineage>
</organism>
<dbReference type="OrthoDB" id="2570531at2"/>
<sequence length="311" mass="33122">MRTPWSALPLAVRQAVTDAAGAPVVSAESPPGGHTPGVAARLVLADGRRCFVKAASAAHGDWVVAAYRHEATVSAHLPPSVPAPRMWTHLDDGDWVCLVFDDVAGRFPSPSWDDGDLTRVLDAVDRSARALTPNPVPGAAPVRDAFAGVLGGAWSRLREHAALPEVDPWAADHLADLVAREPHWADGVDGETLLHLDLRRDNVLLTPTGTAFVDWAWPAVGTPWLDLVCLLPTVAGRTDRHDVEAVFLSRVAGRTAPPAAVDAVLVALAGYWRAGSLLPAPPYAPGLREEQRLAAEGATRWLRTRAASWSS</sequence>
<reference evidence="1 2" key="1">
    <citation type="submission" date="2018-03" db="EMBL/GenBank/DDBJ databases">
        <title>Genomic Encyclopedia of Archaeal and Bacterial Type Strains, Phase II (KMG-II): from individual species to whole genera.</title>
        <authorList>
            <person name="Goeker M."/>
        </authorList>
    </citation>
    <scope>NUCLEOTIDE SEQUENCE [LARGE SCALE GENOMIC DNA]</scope>
    <source>
        <strain evidence="1 2">DSM 45416</strain>
    </source>
</reference>
<dbReference type="InterPro" id="IPR011009">
    <property type="entry name" value="Kinase-like_dom_sf"/>
</dbReference>
<protein>
    <recommendedName>
        <fullName evidence="3">Phosphotransferase family enzyme</fullName>
    </recommendedName>
</protein>
<keyword evidence="2" id="KW-1185">Reference proteome</keyword>